<reference evidence="1 2" key="1">
    <citation type="submission" date="2018-08" db="EMBL/GenBank/DDBJ databases">
        <title>Pallidiluteibacterium maritimus gen. nov., sp. nov., isolated from coastal sediment.</title>
        <authorList>
            <person name="Zhou L.Y."/>
        </authorList>
    </citation>
    <scope>NUCLEOTIDE SEQUENCE [LARGE SCALE GENOMIC DNA]</scope>
    <source>
        <strain evidence="1 2">XSD2</strain>
    </source>
</reference>
<evidence type="ECO:0000313" key="2">
    <source>
        <dbReference type="Proteomes" id="UP000265926"/>
    </source>
</evidence>
<evidence type="ECO:0000313" key="1">
    <source>
        <dbReference type="EMBL" id="RIJ49946.1"/>
    </source>
</evidence>
<gene>
    <name evidence="1" type="ORF">D1614_04175</name>
</gene>
<name>A0A399T0W6_9BACT</name>
<sequence>MKHTKTIGLILILYFIACFSNAQTVRELLNTVMTDIMEGNCKIELQKNMKPLCLGFDTTKIYYNDAKTIKLNPIIGTWKSEQFENVIENTDHNILIKIEDSDCFNGDKIWHCLLAPISYNPDTTIALIQYHKSILFTKENESGTILYQVRNGKWTRHFVIEQISAKNSITQ</sequence>
<dbReference type="RefSeq" id="WP_119436634.1">
    <property type="nucleotide sequence ID" value="NZ_QWGR01000002.1"/>
</dbReference>
<dbReference type="EMBL" id="QWGR01000002">
    <property type="protein sequence ID" value="RIJ49946.1"/>
    <property type="molecule type" value="Genomic_DNA"/>
</dbReference>
<accession>A0A399T0W6</accession>
<protein>
    <submittedName>
        <fullName evidence="1">Uncharacterized protein</fullName>
    </submittedName>
</protein>
<proteinExistence type="predicted"/>
<dbReference type="AlphaFoldDB" id="A0A399T0W6"/>
<dbReference type="Proteomes" id="UP000265926">
    <property type="component" value="Unassembled WGS sequence"/>
</dbReference>
<keyword evidence="2" id="KW-1185">Reference proteome</keyword>
<organism evidence="1 2">
    <name type="scientific">Maribellus luteus</name>
    <dbReference type="NCBI Taxonomy" id="2305463"/>
    <lineage>
        <taxon>Bacteria</taxon>
        <taxon>Pseudomonadati</taxon>
        <taxon>Bacteroidota</taxon>
        <taxon>Bacteroidia</taxon>
        <taxon>Marinilabiliales</taxon>
        <taxon>Prolixibacteraceae</taxon>
        <taxon>Maribellus</taxon>
    </lineage>
</organism>
<comment type="caution">
    <text evidence="1">The sequence shown here is derived from an EMBL/GenBank/DDBJ whole genome shotgun (WGS) entry which is preliminary data.</text>
</comment>